<evidence type="ECO:0000256" key="2">
    <source>
        <dbReference type="ARBA" id="ARBA00023163"/>
    </source>
</evidence>
<dbReference type="GO" id="GO:0008270">
    <property type="term" value="F:zinc ion binding"/>
    <property type="evidence" value="ECO:0007669"/>
    <property type="project" value="UniProtKB-KW"/>
</dbReference>
<proteinExistence type="predicted"/>
<evidence type="ECO:0000313" key="6">
    <source>
        <dbReference type="EMBL" id="CAG8664978.1"/>
    </source>
</evidence>
<dbReference type="PROSITE" id="PS50114">
    <property type="entry name" value="GATA_ZN_FINGER_2"/>
    <property type="match status" value="1"/>
</dbReference>
<dbReference type="GO" id="GO:0043565">
    <property type="term" value="F:sequence-specific DNA binding"/>
    <property type="evidence" value="ECO:0007669"/>
    <property type="project" value="InterPro"/>
</dbReference>
<dbReference type="OrthoDB" id="2425030at2759"/>
<reference evidence="6" key="1">
    <citation type="submission" date="2021-06" db="EMBL/GenBank/DDBJ databases">
        <authorList>
            <person name="Kallberg Y."/>
            <person name="Tangrot J."/>
            <person name="Rosling A."/>
        </authorList>
    </citation>
    <scope>NUCLEOTIDE SEQUENCE</scope>
    <source>
        <strain evidence="6">UK204</strain>
    </source>
</reference>
<evidence type="ECO:0000256" key="1">
    <source>
        <dbReference type="ARBA" id="ARBA00023015"/>
    </source>
</evidence>
<keyword evidence="3" id="KW-0863">Zinc-finger</keyword>
<evidence type="ECO:0000259" key="4">
    <source>
        <dbReference type="PROSITE" id="PS50114"/>
    </source>
</evidence>
<organism evidence="6 7">
    <name type="scientific">Funneliformis caledonium</name>
    <dbReference type="NCBI Taxonomy" id="1117310"/>
    <lineage>
        <taxon>Eukaryota</taxon>
        <taxon>Fungi</taxon>
        <taxon>Fungi incertae sedis</taxon>
        <taxon>Mucoromycota</taxon>
        <taxon>Glomeromycotina</taxon>
        <taxon>Glomeromycetes</taxon>
        <taxon>Glomerales</taxon>
        <taxon>Glomeraceae</taxon>
        <taxon>Funneliformis</taxon>
    </lineage>
</organism>
<evidence type="ECO:0000256" key="3">
    <source>
        <dbReference type="PROSITE-ProRule" id="PRU00469"/>
    </source>
</evidence>
<keyword evidence="2" id="KW-0804">Transcription</keyword>
<gene>
    <name evidence="6" type="ORF">FCALED_LOCUS11728</name>
</gene>
<dbReference type="InterPro" id="IPR000812">
    <property type="entry name" value="TFIIB"/>
</dbReference>
<dbReference type="GO" id="GO:0070897">
    <property type="term" value="P:transcription preinitiation complex assembly"/>
    <property type="evidence" value="ECO:0007669"/>
    <property type="project" value="InterPro"/>
</dbReference>
<dbReference type="GO" id="GO:0006355">
    <property type="term" value="P:regulation of DNA-templated transcription"/>
    <property type="evidence" value="ECO:0007669"/>
    <property type="project" value="InterPro"/>
</dbReference>
<dbReference type="AlphaFoldDB" id="A0A9N9E525"/>
<sequence length="113" mass="12365">MFRTPFPKIKPLVDDNSTSKVFRPDLNIGLICPECRNSQANLIEKYSSGDIVCGDCGLVLAARIIDTRSEWRTFSGDDNDPSRVGAAADPLLKDSALKTIISSKGRKGLTRTH</sequence>
<keyword evidence="3" id="KW-0862">Zinc</keyword>
<dbReference type="FunFam" id="2.20.25.10:FF:000036">
    <property type="entry name" value="Transcription initiation factor IIB"/>
    <property type="match status" value="1"/>
</dbReference>
<dbReference type="EMBL" id="CAJVPQ010005156">
    <property type="protein sequence ID" value="CAG8664978.1"/>
    <property type="molecule type" value="Genomic_DNA"/>
</dbReference>
<dbReference type="Proteomes" id="UP000789570">
    <property type="component" value="Unassembled WGS sequence"/>
</dbReference>
<keyword evidence="7" id="KW-1185">Reference proteome</keyword>
<accession>A0A9N9E525</accession>
<dbReference type="PRINTS" id="PR00685">
    <property type="entry name" value="TIFACTORIIB"/>
</dbReference>
<feature type="domain" description="GATA-type" evidence="4">
    <location>
        <begin position="26"/>
        <end position="58"/>
    </location>
</feature>
<dbReference type="PROSITE" id="PS51134">
    <property type="entry name" value="ZF_TFIIB"/>
    <property type="match status" value="1"/>
</dbReference>
<dbReference type="InterPro" id="IPR013137">
    <property type="entry name" value="Znf_TFIIB"/>
</dbReference>
<comment type="caution">
    <text evidence="6">The sequence shown here is derived from an EMBL/GenBank/DDBJ whole genome shotgun (WGS) entry which is preliminary data.</text>
</comment>
<dbReference type="Gene3D" id="1.10.472.170">
    <property type="match status" value="1"/>
</dbReference>
<evidence type="ECO:0000259" key="5">
    <source>
        <dbReference type="PROSITE" id="PS51134"/>
    </source>
</evidence>
<feature type="domain" description="TFIIB-type" evidence="5">
    <location>
        <begin position="28"/>
        <end position="61"/>
    </location>
</feature>
<dbReference type="InterPro" id="IPR000679">
    <property type="entry name" value="Znf_GATA"/>
</dbReference>
<name>A0A9N9E525_9GLOM</name>
<dbReference type="Pfam" id="PF08271">
    <property type="entry name" value="Zn_Ribbon_TF"/>
    <property type="match status" value="1"/>
</dbReference>
<dbReference type="SUPFAM" id="SSF57783">
    <property type="entry name" value="Zinc beta-ribbon"/>
    <property type="match status" value="1"/>
</dbReference>
<evidence type="ECO:0000313" key="7">
    <source>
        <dbReference type="Proteomes" id="UP000789570"/>
    </source>
</evidence>
<keyword evidence="1" id="KW-0805">Transcription regulation</keyword>
<keyword evidence="3" id="KW-0479">Metal-binding</keyword>
<protein>
    <submittedName>
        <fullName evidence="6">2756_t:CDS:1</fullName>
    </submittedName>
</protein>